<keyword evidence="1" id="KW-0812">Transmembrane</keyword>
<dbReference type="EMBL" id="MWPV01000005">
    <property type="protein sequence ID" value="OUL56825.1"/>
    <property type="molecule type" value="Genomic_DNA"/>
</dbReference>
<proteinExistence type="predicted"/>
<comment type="caution">
    <text evidence="2">The sequence shown here is derived from an EMBL/GenBank/DDBJ whole genome shotgun (WGS) entry which is preliminary data.</text>
</comment>
<keyword evidence="1" id="KW-1133">Transmembrane helix</keyword>
<feature type="transmembrane region" description="Helical" evidence="1">
    <location>
        <begin position="101"/>
        <end position="122"/>
    </location>
</feature>
<feature type="transmembrane region" description="Helical" evidence="1">
    <location>
        <begin position="12"/>
        <end position="30"/>
    </location>
</feature>
<name>A0A244CML1_PSEDV</name>
<accession>A0A244CML1</accession>
<dbReference type="RefSeq" id="WP_086745079.1">
    <property type="nucleotide sequence ID" value="NZ_MWPV01000005.1"/>
</dbReference>
<gene>
    <name evidence="2" type="ORF">B1199_15750</name>
</gene>
<sequence length="135" mass="15603">MNGYPLKLLKWLAASALYFTGYGVVTRLIFDAYPKALTLDFMHFQASGFICLYMALFSHLILKHETRHPRMCVWFTTLVASGVFTWVQSEVGFDFFALLDRPFFVFTIIALPIVFEVVRFLMTLELNKAKSDENL</sequence>
<evidence type="ECO:0000313" key="3">
    <source>
        <dbReference type="Proteomes" id="UP000194841"/>
    </source>
</evidence>
<organism evidence="2 3">
    <name type="scientific">Pseudoalteromonas ulvae</name>
    <dbReference type="NCBI Taxonomy" id="107327"/>
    <lineage>
        <taxon>Bacteria</taxon>
        <taxon>Pseudomonadati</taxon>
        <taxon>Pseudomonadota</taxon>
        <taxon>Gammaproteobacteria</taxon>
        <taxon>Alteromonadales</taxon>
        <taxon>Pseudoalteromonadaceae</taxon>
        <taxon>Pseudoalteromonas</taxon>
    </lineage>
</organism>
<keyword evidence="1" id="KW-0472">Membrane</keyword>
<feature type="transmembrane region" description="Helical" evidence="1">
    <location>
        <begin position="42"/>
        <end position="62"/>
    </location>
</feature>
<keyword evidence="3" id="KW-1185">Reference proteome</keyword>
<feature type="transmembrane region" description="Helical" evidence="1">
    <location>
        <begin position="71"/>
        <end position="89"/>
    </location>
</feature>
<evidence type="ECO:0000313" key="2">
    <source>
        <dbReference type="EMBL" id="OUL56825.1"/>
    </source>
</evidence>
<reference evidence="2 3" key="1">
    <citation type="submission" date="2017-02" db="EMBL/GenBank/DDBJ databases">
        <title>Pseudoalteromonas ulvae TC14 Genome.</title>
        <authorList>
            <person name="Molmeret M."/>
        </authorList>
    </citation>
    <scope>NUCLEOTIDE SEQUENCE [LARGE SCALE GENOMIC DNA]</scope>
    <source>
        <strain evidence="2">TC14</strain>
    </source>
</reference>
<protein>
    <submittedName>
        <fullName evidence="2">Uncharacterized protein</fullName>
    </submittedName>
</protein>
<evidence type="ECO:0000256" key="1">
    <source>
        <dbReference type="SAM" id="Phobius"/>
    </source>
</evidence>
<dbReference type="OrthoDB" id="6292153at2"/>
<dbReference type="AlphaFoldDB" id="A0A244CML1"/>
<dbReference type="Proteomes" id="UP000194841">
    <property type="component" value="Unassembled WGS sequence"/>
</dbReference>